<organism evidence="3 4">
    <name type="scientific">Asaia bogorensis NBRC 16594</name>
    <dbReference type="NCBI Taxonomy" id="1231624"/>
    <lineage>
        <taxon>Bacteria</taxon>
        <taxon>Pseudomonadati</taxon>
        <taxon>Pseudomonadota</taxon>
        <taxon>Alphaproteobacteria</taxon>
        <taxon>Acetobacterales</taxon>
        <taxon>Acetobacteraceae</taxon>
        <taxon>Asaia</taxon>
    </lineage>
</organism>
<name>A0AAN4U2H1_9PROT</name>
<dbReference type="GO" id="GO:0071555">
    <property type="term" value="P:cell wall organization"/>
    <property type="evidence" value="ECO:0007669"/>
    <property type="project" value="InterPro"/>
</dbReference>
<dbReference type="PANTHER" id="PTHR30251">
    <property type="entry name" value="PILUS ASSEMBLY CHAPERONE"/>
    <property type="match status" value="1"/>
</dbReference>
<dbReference type="EMBL" id="BJVS01000003">
    <property type="protein sequence ID" value="GEL53248.1"/>
    <property type="molecule type" value="Genomic_DNA"/>
</dbReference>
<dbReference type="AlphaFoldDB" id="A0AAN4U2H1"/>
<keyword evidence="1" id="KW-0732">Signal</keyword>
<dbReference type="InterPro" id="IPR016147">
    <property type="entry name" value="Pili_assmbl_chaperone_N"/>
</dbReference>
<reference evidence="3 4" key="1">
    <citation type="submission" date="2019-07" db="EMBL/GenBank/DDBJ databases">
        <title>Whole genome shotgun sequence of Asaia bogorensis NBRC 16594.</title>
        <authorList>
            <person name="Hosoyama A."/>
            <person name="Uohara A."/>
            <person name="Ohji S."/>
            <person name="Ichikawa N."/>
        </authorList>
    </citation>
    <scope>NUCLEOTIDE SEQUENCE [LARGE SCALE GENOMIC DNA]</scope>
    <source>
        <strain evidence="3 4">NBRC 16594</strain>
    </source>
</reference>
<evidence type="ECO:0000256" key="1">
    <source>
        <dbReference type="SAM" id="SignalP"/>
    </source>
</evidence>
<dbReference type="InterPro" id="IPR008962">
    <property type="entry name" value="PapD-like_sf"/>
</dbReference>
<gene>
    <name evidence="3" type="ORF">ABO01nite_12550</name>
</gene>
<dbReference type="GO" id="GO:0030288">
    <property type="term" value="C:outer membrane-bounded periplasmic space"/>
    <property type="evidence" value="ECO:0007669"/>
    <property type="project" value="InterPro"/>
</dbReference>
<dbReference type="InterPro" id="IPR050643">
    <property type="entry name" value="Periplasmic_pilus_chap"/>
</dbReference>
<comment type="caution">
    <text evidence="3">The sequence shown here is derived from an EMBL/GenBank/DDBJ whole genome shotgun (WGS) entry which is preliminary data.</text>
</comment>
<evidence type="ECO:0000313" key="4">
    <source>
        <dbReference type="Proteomes" id="UP000321287"/>
    </source>
</evidence>
<dbReference type="RefSeq" id="WP_062164032.1">
    <property type="nucleotide sequence ID" value="NZ_AP014690.1"/>
</dbReference>
<feature type="domain" description="Pili assembly chaperone N-terminal" evidence="2">
    <location>
        <begin position="39"/>
        <end position="150"/>
    </location>
</feature>
<evidence type="ECO:0000313" key="3">
    <source>
        <dbReference type="EMBL" id="GEL53248.1"/>
    </source>
</evidence>
<dbReference type="KEGG" id="abg:Asbog_00595"/>
<dbReference type="PANTHER" id="PTHR30251:SF4">
    <property type="entry name" value="SLR1668 PROTEIN"/>
    <property type="match status" value="1"/>
</dbReference>
<dbReference type="GeneID" id="78225682"/>
<evidence type="ECO:0000259" key="2">
    <source>
        <dbReference type="Pfam" id="PF00345"/>
    </source>
</evidence>
<accession>A0AAN4U2H1</accession>
<dbReference type="Pfam" id="PF00345">
    <property type="entry name" value="PapD_N"/>
    <property type="match status" value="1"/>
</dbReference>
<dbReference type="SUPFAM" id="SSF49354">
    <property type="entry name" value="PapD-like"/>
    <property type="match status" value="1"/>
</dbReference>
<proteinExistence type="predicted"/>
<feature type="chain" id="PRO_5042927663" evidence="1">
    <location>
        <begin position="27"/>
        <end position="253"/>
    </location>
</feature>
<dbReference type="InterPro" id="IPR013783">
    <property type="entry name" value="Ig-like_fold"/>
</dbReference>
<keyword evidence="4" id="KW-1185">Reference proteome</keyword>
<feature type="signal peptide" evidence="1">
    <location>
        <begin position="1"/>
        <end position="26"/>
    </location>
</feature>
<dbReference type="Gene3D" id="2.60.40.10">
    <property type="entry name" value="Immunoglobulins"/>
    <property type="match status" value="1"/>
</dbReference>
<sequence>MVTLLRKTCALGFLAALIVHQAPAFAASSVTIWPVNPVLGRDSEASALWLENNDRKPVLLQIRVFRWTQAQGDDRYDEQSDIIASPPMATVQPGTRQLIRLMRTGGNNHDSEAAYRVLIDEIPTPDAQPNAVAGASQIAIQLRYSIPLFVYGANAPADAANPSMSSDLKEKPHLIARLEHRNGHTMLVVSNTGSIHAKLSRVSLGHTQMATGLLGYVLPGCEMAWPLPAGAASGALQAFINDSRMSETIPLRL</sequence>
<protein>
    <submittedName>
        <fullName evidence="3">Molecular chaperone</fullName>
    </submittedName>
</protein>
<dbReference type="Proteomes" id="UP000321287">
    <property type="component" value="Unassembled WGS sequence"/>
</dbReference>